<evidence type="ECO:0000313" key="1">
    <source>
        <dbReference type="EMBL" id="KAF0024392.1"/>
    </source>
</evidence>
<protein>
    <submittedName>
        <fullName evidence="1">Uncharacterized protein</fullName>
    </submittedName>
</protein>
<accession>A0A6A4RZ08</accession>
<comment type="caution">
    <text evidence="1">The sequence shown here is derived from an EMBL/GenBank/DDBJ whole genome shotgun (WGS) entry which is preliminary data.</text>
</comment>
<reference evidence="1 2" key="1">
    <citation type="submission" date="2019-06" db="EMBL/GenBank/DDBJ databases">
        <title>Draft genomes of female and male turbot (Scophthalmus maximus).</title>
        <authorList>
            <person name="Xu H."/>
            <person name="Xu X.-W."/>
            <person name="Shao C."/>
            <person name="Chen S."/>
        </authorList>
    </citation>
    <scope>NUCLEOTIDE SEQUENCE [LARGE SCALE GENOMIC DNA]</scope>
    <source>
        <strain evidence="1">Ysfricsl-2016a</strain>
        <tissue evidence="1">Blood</tissue>
    </source>
</reference>
<organism evidence="1 2">
    <name type="scientific">Scophthalmus maximus</name>
    <name type="common">Turbot</name>
    <name type="synonym">Psetta maxima</name>
    <dbReference type="NCBI Taxonomy" id="52904"/>
    <lineage>
        <taxon>Eukaryota</taxon>
        <taxon>Metazoa</taxon>
        <taxon>Chordata</taxon>
        <taxon>Craniata</taxon>
        <taxon>Vertebrata</taxon>
        <taxon>Euteleostomi</taxon>
        <taxon>Actinopterygii</taxon>
        <taxon>Neopterygii</taxon>
        <taxon>Teleostei</taxon>
        <taxon>Neoteleostei</taxon>
        <taxon>Acanthomorphata</taxon>
        <taxon>Carangaria</taxon>
        <taxon>Pleuronectiformes</taxon>
        <taxon>Pleuronectoidei</taxon>
        <taxon>Scophthalmidae</taxon>
        <taxon>Scophthalmus</taxon>
    </lineage>
</organism>
<gene>
    <name evidence="1" type="ORF">F2P81_023194</name>
</gene>
<dbReference type="EMBL" id="VEVO01000021">
    <property type="protein sequence ID" value="KAF0024392.1"/>
    <property type="molecule type" value="Genomic_DNA"/>
</dbReference>
<evidence type="ECO:0000313" key="2">
    <source>
        <dbReference type="Proteomes" id="UP000438429"/>
    </source>
</evidence>
<sequence>MAVMRRRPFELKQEGKVCRDPGIIRTAKLDVGFSQPNNAAIVFRLSHKIQCCRYCSCVTAAYGAKTGSVWCRLHNHPRVDSGRICLFSGPRRIGVSPV</sequence>
<dbReference type="Proteomes" id="UP000438429">
    <property type="component" value="Unassembled WGS sequence"/>
</dbReference>
<dbReference type="AlphaFoldDB" id="A0A6A4RZ08"/>
<name>A0A6A4RZ08_SCOMX</name>
<proteinExistence type="predicted"/>